<evidence type="ECO:0000256" key="11">
    <source>
        <dbReference type="SAM" id="Phobius"/>
    </source>
</evidence>
<keyword evidence="15" id="KW-1185">Reference proteome</keyword>
<evidence type="ECO:0000256" key="8">
    <source>
        <dbReference type="ARBA" id="ARBA00022989"/>
    </source>
</evidence>
<evidence type="ECO:0000256" key="6">
    <source>
        <dbReference type="ARBA" id="ARBA00022692"/>
    </source>
</evidence>
<proteinExistence type="predicted"/>
<keyword evidence="7" id="KW-0418">Kinase</keyword>
<feature type="transmembrane region" description="Helical" evidence="11">
    <location>
        <begin position="21"/>
        <end position="41"/>
    </location>
</feature>
<evidence type="ECO:0000256" key="2">
    <source>
        <dbReference type="ARBA" id="ARBA00004236"/>
    </source>
</evidence>
<dbReference type="Pfam" id="PF00672">
    <property type="entry name" value="HAMP"/>
    <property type="match status" value="1"/>
</dbReference>
<dbReference type="PRINTS" id="PR00344">
    <property type="entry name" value="BCTRLSENSOR"/>
</dbReference>
<keyword evidence="5" id="KW-0808">Transferase</keyword>
<evidence type="ECO:0000256" key="10">
    <source>
        <dbReference type="ARBA" id="ARBA00023136"/>
    </source>
</evidence>
<evidence type="ECO:0000313" key="15">
    <source>
        <dbReference type="Proteomes" id="UP000179935"/>
    </source>
</evidence>
<dbReference type="Gene3D" id="1.10.287.130">
    <property type="match status" value="1"/>
</dbReference>
<keyword evidence="6 11" id="KW-0812">Transmembrane</keyword>
<dbReference type="STRING" id="1428652.BIV24_05760"/>
<dbReference type="InterPro" id="IPR036890">
    <property type="entry name" value="HATPase_C_sf"/>
</dbReference>
<keyword evidence="10 11" id="KW-0472">Membrane</keyword>
<sequence>MRIPVPAWWARRSLRLRLTAAAALMITAALVGASLLLGVWLRMSLIGGLDQTAFDKAQVIAANIETGRLPHTLPASSKGVTAVQVIDARHIVRSSSANLAGKPALFAFPPATSSSAPQAHSVHGLPLTGDDTWRAVGIAAGPDRDPMTVYVAVPTEAVEHNLAMLTGALAIGVPLAATVLTGVVWLLTGRALRPVEALRSQAAEITVSDLGRRLDVPPADDALGRLARTLNDLLARLDASTQRQREFVADAAHELRSPLSSLHTQLEVAVRHPGSADWSTRGPALIEESERLSRLVDDLVRLARLDARPRLRKRPVDLDEIVFHEVFRVRLSTSLLVDQHAVSAARVYGDGEALARVVRNLLDNAIRYAVDRIVVSLGVRDGTATLVVADDGPGIPEADRRRVFERFTRLDGARARDTGGSGLGLAIAHEVITAHNGHIHIEDHHPGARIVVRIPATDL</sequence>
<dbReference type="SUPFAM" id="SSF47384">
    <property type="entry name" value="Homodimeric domain of signal transducing histidine kinase"/>
    <property type="match status" value="1"/>
</dbReference>
<dbReference type="InterPro" id="IPR005467">
    <property type="entry name" value="His_kinase_dom"/>
</dbReference>
<organism evidence="14 15">
    <name type="scientific">Streptomyces colonosanans</name>
    <dbReference type="NCBI Taxonomy" id="1428652"/>
    <lineage>
        <taxon>Bacteria</taxon>
        <taxon>Bacillati</taxon>
        <taxon>Actinomycetota</taxon>
        <taxon>Actinomycetes</taxon>
        <taxon>Kitasatosporales</taxon>
        <taxon>Streptomycetaceae</taxon>
        <taxon>Streptomyces</taxon>
    </lineage>
</organism>
<accession>A0A1S2PXX1</accession>
<dbReference type="InterPro" id="IPR003594">
    <property type="entry name" value="HATPase_dom"/>
</dbReference>
<dbReference type="PANTHER" id="PTHR45436:SF5">
    <property type="entry name" value="SENSOR HISTIDINE KINASE TRCS"/>
    <property type="match status" value="1"/>
</dbReference>
<dbReference type="SMART" id="SM00388">
    <property type="entry name" value="HisKA"/>
    <property type="match status" value="1"/>
</dbReference>
<dbReference type="InterPro" id="IPR036097">
    <property type="entry name" value="HisK_dim/P_sf"/>
</dbReference>
<keyword evidence="9" id="KW-0902">Two-component regulatory system</keyword>
<reference evidence="14 15" key="1">
    <citation type="submission" date="2016-10" db="EMBL/GenBank/DDBJ databases">
        <title>Genome sequence of Streptomyces sp. MUSC 93.</title>
        <authorList>
            <person name="Lee L.-H."/>
            <person name="Ser H.-L."/>
            <person name="Law J.W.-F."/>
        </authorList>
    </citation>
    <scope>NUCLEOTIDE SEQUENCE [LARGE SCALE GENOMIC DNA]</scope>
    <source>
        <strain evidence="14 15">MUSC 93</strain>
    </source>
</reference>
<dbReference type="SUPFAM" id="SSF55874">
    <property type="entry name" value="ATPase domain of HSP90 chaperone/DNA topoisomerase II/histidine kinase"/>
    <property type="match status" value="1"/>
</dbReference>
<protein>
    <recommendedName>
        <fullName evidence="3">histidine kinase</fullName>
        <ecNumber evidence="3">2.7.13.3</ecNumber>
    </recommendedName>
</protein>
<dbReference type="SMART" id="SM00387">
    <property type="entry name" value="HATPase_c"/>
    <property type="match status" value="1"/>
</dbReference>
<dbReference type="Pfam" id="PF00512">
    <property type="entry name" value="HisKA"/>
    <property type="match status" value="1"/>
</dbReference>
<gene>
    <name evidence="14" type="ORF">BIV24_05760</name>
</gene>
<dbReference type="GO" id="GO:0005886">
    <property type="term" value="C:plasma membrane"/>
    <property type="evidence" value="ECO:0007669"/>
    <property type="project" value="UniProtKB-SubCell"/>
</dbReference>
<dbReference type="SMART" id="SM00304">
    <property type="entry name" value="HAMP"/>
    <property type="match status" value="1"/>
</dbReference>
<evidence type="ECO:0000256" key="7">
    <source>
        <dbReference type="ARBA" id="ARBA00022777"/>
    </source>
</evidence>
<comment type="catalytic activity">
    <reaction evidence="1">
        <text>ATP + protein L-histidine = ADP + protein N-phospho-L-histidine.</text>
        <dbReference type="EC" id="2.7.13.3"/>
    </reaction>
</comment>
<dbReference type="PROSITE" id="PS50109">
    <property type="entry name" value="HIS_KIN"/>
    <property type="match status" value="1"/>
</dbReference>
<dbReference type="Pfam" id="PF02518">
    <property type="entry name" value="HATPase_c"/>
    <property type="match status" value="1"/>
</dbReference>
<dbReference type="EMBL" id="MLYP01000013">
    <property type="protein sequence ID" value="OIJ98356.1"/>
    <property type="molecule type" value="Genomic_DNA"/>
</dbReference>
<dbReference type="InterPro" id="IPR003660">
    <property type="entry name" value="HAMP_dom"/>
</dbReference>
<comment type="caution">
    <text evidence="14">The sequence shown here is derived from an EMBL/GenBank/DDBJ whole genome shotgun (WGS) entry which is preliminary data.</text>
</comment>
<dbReference type="PROSITE" id="PS50885">
    <property type="entry name" value="HAMP"/>
    <property type="match status" value="1"/>
</dbReference>
<evidence type="ECO:0000256" key="4">
    <source>
        <dbReference type="ARBA" id="ARBA00022553"/>
    </source>
</evidence>
<dbReference type="Proteomes" id="UP000179935">
    <property type="component" value="Unassembled WGS sequence"/>
</dbReference>
<dbReference type="InterPro" id="IPR003661">
    <property type="entry name" value="HisK_dim/P_dom"/>
</dbReference>
<dbReference type="PANTHER" id="PTHR45436">
    <property type="entry name" value="SENSOR HISTIDINE KINASE YKOH"/>
    <property type="match status" value="1"/>
</dbReference>
<evidence type="ECO:0000259" key="12">
    <source>
        <dbReference type="PROSITE" id="PS50109"/>
    </source>
</evidence>
<evidence type="ECO:0000256" key="9">
    <source>
        <dbReference type="ARBA" id="ARBA00023012"/>
    </source>
</evidence>
<evidence type="ECO:0000313" key="14">
    <source>
        <dbReference type="EMBL" id="OIJ98356.1"/>
    </source>
</evidence>
<keyword evidence="8 11" id="KW-1133">Transmembrane helix</keyword>
<feature type="domain" description="Histidine kinase" evidence="12">
    <location>
        <begin position="250"/>
        <end position="458"/>
    </location>
</feature>
<evidence type="ECO:0000256" key="1">
    <source>
        <dbReference type="ARBA" id="ARBA00000085"/>
    </source>
</evidence>
<evidence type="ECO:0000256" key="3">
    <source>
        <dbReference type="ARBA" id="ARBA00012438"/>
    </source>
</evidence>
<dbReference type="GO" id="GO:0000155">
    <property type="term" value="F:phosphorelay sensor kinase activity"/>
    <property type="evidence" value="ECO:0007669"/>
    <property type="project" value="InterPro"/>
</dbReference>
<dbReference type="InterPro" id="IPR050428">
    <property type="entry name" value="TCS_sensor_his_kinase"/>
</dbReference>
<dbReference type="InterPro" id="IPR004358">
    <property type="entry name" value="Sig_transdc_His_kin-like_C"/>
</dbReference>
<dbReference type="AlphaFoldDB" id="A0A1S2PXX1"/>
<evidence type="ECO:0000259" key="13">
    <source>
        <dbReference type="PROSITE" id="PS50885"/>
    </source>
</evidence>
<evidence type="ECO:0000256" key="5">
    <source>
        <dbReference type="ARBA" id="ARBA00022679"/>
    </source>
</evidence>
<comment type="subcellular location">
    <subcellularLocation>
        <location evidence="2">Cell membrane</location>
    </subcellularLocation>
</comment>
<name>A0A1S2PXX1_9ACTN</name>
<keyword evidence="4" id="KW-0597">Phosphoprotein</keyword>
<dbReference type="EC" id="2.7.13.3" evidence="3"/>
<dbReference type="RefSeq" id="WP_071365057.1">
    <property type="nucleotide sequence ID" value="NZ_MLYP01000013.1"/>
</dbReference>
<dbReference type="CDD" id="cd00082">
    <property type="entry name" value="HisKA"/>
    <property type="match status" value="1"/>
</dbReference>
<dbReference type="Gene3D" id="3.30.565.10">
    <property type="entry name" value="Histidine kinase-like ATPase, C-terminal domain"/>
    <property type="match status" value="1"/>
</dbReference>
<feature type="domain" description="HAMP" evidence="13">
    <location>
        <begin position="189"/>
        <end position="242"/>
    </location>
</feature>
<dbReference type="CDD" id="cd00075">
    <property type="entry name" value="HATPase"/>
    <property type="match status" value="1"/>
</dbReference>